<sequence>MSFAVRRCAADGMDLRSRRRYAPGAVTVSGRSAGCFPVSEGITRPGGVGMRVRRKGHRFGGAPPAVTPSSGSGAAGGPRNGRRWDRGAGADGATGRVVPMG</sequence>
<organism evidence="2 3">
    <name type="scientific">Streptomyces clavuligerus</name>
    <dbReference type="NCBI Taxonomy" id="1901"/>
    <lineage>
        <taxon>Bacteria</taxon>
        <taxon>Bacillati</taxon>
        <taxon>Actinomycetota</taxon>
        <taxon>Actinomycetes</taxon>
        <taxon>Kitasatosporales</taxon>
        <taxon>Streptomycetaceae</taxon>
        <taxon>Streptomyces</taxon>
    </lineage>
</organism>
<gene>
    <name evidence="2" type="ORF">SCLAV_1653</name>
</gene>
<feature type="compositionally biased region" description="Low complexity" evidence="1">
    <location>
        <begin position="60"/>
        <end position="72"/>
    </location>
</feature>
<feature type="region of interest" description="Disordered" evidence="1">
    <location>
        <begin position="58"/>
        <end position="101"/>
    </location>
</feature>
<dbReference type="Proteomes" id="UP000002357">
    <property type="component" value="Chromosome"/>
</dbReference>
<evidence type="ECO:0000256" key="1">
    <source>
        <dbReference type="SAM" id="MobiDB-lite"/>
    </source>
</evidence>
<reference evidence="2 3" key="1">
    <citation type="journal article" date="2010" name="Genome Biol. Evol.">
        <title>The sequence of a 1.8-mb bacterial linear plasmid reveals a rich evolutionary reservoir of secondary metabolic pathways.</title>
        <authorList>
            <person name="Medema M.H."/>
            <person name="Trefzer A."/>
            <person name="Kovalchuk A."/>
            <person name="van den Berg M."/>
            <person name="Mueller U."/>
            <person name="Heijne W."/>
            <person name="Wu L."/>
            <person name="Alam M.T."/>
            <person name="Ronning C.M."/>
            <person name="Nierman W.C."/>
            <person name="Bovenberg R.A.L."/>
            <person name="Breitling R."/>
            <person name="Takano E."/>
        </authorList>
    </citation>
    <scope>NUCLEOTIDE SEQUENCE [LARGE SCALE GENOMIC DNA]</scope>
    <source>
        <strain evidence="3">ATCC 27064 / DSM 738 / JCM 4710 / NBRC 13307 / NCIMB 12785 / NRRL 3585 / VKM Ac-602</strain>
    </source>
</reference>
<evidence type="ECO:0000313" key="2">
    <source>
        <dbReference type="EMBL" id="EFG06728.1"/>
    </source>
</evidence>
<keyword evidence="3" id="KW-1185">Reference proteome</keyword>
<proteinExistence type="predicted"/>
<dbReference type="EMBL" id="CM000913">
    <property type="protein sequence ID" value="EFG06728.1"/>
    <property type="molecule type" value="Genomic_DNA"/>
</dbReference>
<name>E2Q2X5_STRCL</name>
<evidence type="ECO:0000313" key="3">
    <source>
        <dbReference type="Proteomes" id="UP000002357"/>
    </source>
</evidence>
<feature type="compositionally biased region" description="Low complexity" evidence="1">
    <location>
        <begin position="91"/>
        <end position="101"/>
    </location>
</feature>
<accession>E2Q2X5</accession>
<protein>
    <submittedName>
        <fullName evidence="2">Uncharacterized protein</fullName>
    </submittedName>
</protein>
<dbReference type="AlphaFoldDB" id="E2Q2X5"/>